<feature type="binding site" evidence="16">
    <location>
        <position position="76"/>
    </location>
    <ligand>
        <name>ATP</name>
        <dbReference type="ChEBI" id="CHEBI:30616"/>
    </ligand>
</feature>
<dbReference type="GO" id="GO:0004674">
    <property type="term" value="F:protein serine/threonine kinase activity"/>
    <property type="evidence" value="ECO:0007669"/>
    <property type="project" value="UniProtKB-KW"/>
</dbReference>
<evidence type="ECO:0000256" key="12">
    <source>
        <dbReference type="ARBA" id="ARBA00022989"/>
    </source>
</evidence>
<evidence type="ECO:0000256" key="11">
    <source>
        <dbReference type="ARBA" id="ARBA00022840"/>
    </source>
</evidence>
<keyword evidence="13" id="KW-0472">Membrane</keyword>
<dbReference type="PROSITE" id="PS00107">
    <property type="entry name" value="PROTEIN_KINASE_ATP"/>
    <property type="match status" value="1"/>
</dbReference>
<keyword evidence="15" id="KW-0325">Glycoprotein</keyword>
<dbReference type="Gene3D" id="1.10.510.10">
    <property type="entry name" value="Transferase(Phosphotransferase) domain 1"/>
    <property type="match status" value="1"/>
</dbReference>
<dbReference type="InterPro" id="IPR000719">
    <property type="entry name" value="Prot_kinase_dom"/>
</dbReference>
<keyword evidence="14" id="KW-0675">Receptor</keyword>
<gene>
    <name evidence="19" type="ORF">HU200_064672</name>
</gene>
<keyword evidence="7" id="KW-0812">Transmembrane</keyword>
<evidence type="ECO:0000256" key="10">
    <source>
        <dbReference type="ARBA" id="ARBA00022777"/>
    </source>
</evidence>
<evidence type="ECO:0000256" key="6">
    <source>
        <dbReference type="ARBA" id="ARBA00022679"/>
    </source>
</evidence>
<dbReference type="InterPro" id="IPR001245">
    <property type="entry name" value="Ser-Thr/Tyr_kinase_cat_dom"/>
</dbReference>
<dbReference type="GO" id="GO:0005524">
    <property type="term" value="F:ATP binding"/>
    <property type="evidence" value="ECO:0007669"/>
    <property type="project" value="UniProtKB-UniRule"/>
</dbReference>
<dbReference type="GO" id="GO:0002229">
    <property type="term" value="P:defense response to oomycetes"/>
    <property type="evidence" value="ECO:0007669"/>
    <property type="project" value="UniProtKB-ARBA"/>
</dbReference>
<evidence type="ECO:0000256" key="15">
    <source>
        <dbReference type="ARBA" id="ARBA00023180"/>
    </source>
</evidence>
<dbReference type="InterPro" id="IPR008271">
    <property type="entry name" value="Ser/Thr_kinase_AS"/>
</dbReference>
<keyword evidence="5 17" id="KW-0723">Serine/threonine-protein kinase</keyword>
<keyword evidence="4" id="KW-1003">Cell membrane</keyword>
<proteinExistence type="inferred from homology"/>
<evidence type="ECO:0000256" key="4">
    <source>
        <dbReference type="ARBA" id="ARBA00022475"/>
    </source>
</evidence>
<dbReference type="Pfam" id="PF07714">
    <property type="entry name" value="PK_Tyr_Ser-Thr"/>
    <property type="match status" value="1"/>
</dbReference>
<dbReference type="Gene3D" id="3.30.200.20">
    <property type="entry name" value="Phosphorylase Kinase, domain 1"/>
    <property type="match status" value="1"/>
</dbReference>
<evidence type="ECO:0000259" key="18">
    <source>
        <dbReference type="PROSITE" id="PS50011"/>
    </source>
</evidence>
<evidence type="ECO:0000256" key="9">
    <source>
        <dbReference type="ARBA" id="ARBA00022741"/>
    </source>
</evidence>
<evidence type="ECO:0000313" key="20">
    <source>
        <dbReference type="Proteomes" id="UP000636709"/>
    </source>
</evidence>
<evidence type="ECO:0000256" key="2">
    <source>
        <dbReference type="ARBA" id="ARBA00008536"/>
    </source>
</evidence>
<dbReference type="InterPro" id="IPR017441">
    <property type="entry name" value="Protein_kinase_ATP_BS"/>
</dbReference>
<accession>A0A835A3V1</accession>
<evidence type="ECO:0000256" key="8">
    <source>
        <dbReference type="ARBA" id="ARBA00022729"/>
    </source>
</evidence>
<evidence type="ECO:0000256" key="5">
    <source>
        <dbReference type="ARBA" id="ARBA00022527"/>
    </source>
</evidence>
<reference evidence="19" key="1">
    <citation type="submission" date="2020-07" db="EMBL/GenBank/DDBJ databases">
        <title>Genome sequence and genetic diversity analysis of an under-domesticated orphan crop, white fonio (Digitaria exilis).</title>
        <authorList>
            <person name="Bennetzen J.L."/>
            <person name="Chen S."/>
            <person name="Ma X."/>
            <person name="Wang X."/>
            <person name="Yssel A.E.J."/>
            <person name="Chaluvadi S.R."/>
            <person name="Johnson M."/>
            <person name="Gangashetty P."/>
            <person name="Hamidou F."/>
            <person name="Sanogo M.D."/>
            <person name="Zwaenepoel A."/>
            <person name="Wallace J."/>
            <person name="Van De Peer Y."/>
            <person name="Van Deynze A."/>
        </authorList>
    </citation>
    <scope>NUCLEOTIDE SEQUENCE</scope>
    <source>
        <tissue evidence="19">Leaves</tissue>
    </source>
</reference>
<evidence type="ECO:0000313" key="19">
    <source>
        <dbReference type="EMBL" id="KAF8648627.1"/>
    </source>
</evidence>
<comment type="subcellular location">
    <subcellularLocation>
        <location evidence="1">Cell membrane</location>
        <topology evidence="1">Single-pass type I membrane protein</topology>
    </subcellularLocation>
</comment>
<keyword evidence="12" id="KW-1133">Transmembrane helix</keyword>
<keyword evidence="6" id="KW-0808">Transferase</keyword>
<keyword evidence="8" id="KW-0732">Signal</keyword>
<evidence type="ECO:0000256" key="1">
    <source>
        <dbReference type="ARBA" id="ARBA00004251"/>
    </source>
</evidence>
<evidence type="ECO:0000256" key="16">
    <source>
        <dbReference type="PROSITE-ProRule" id="PRU10141"/>
    </source>
</evidence>
<dbReference type="Proteomes" id="UP000636709">
    <property type="component" value="Unassembled WGS sequence"/>
</dbReference>
<dbReference type="OrthoDB" id="690413at2759"/>
<evidence type="ECO:0000256" key="17">
    <source>
        <dbReference type="RuleBase" id="RU000304"/>
    </source>
</evidence>
<protein>
    <recommendedName>
        <fullName evidence="18">Protein kinase domain-containing protein</fullName>
    </recommendedName>
</protein>
<dbReference type="PROSITE" id="PS00108">
    <property type="entry name" value="PROTEIN_KINASE_ST"/>
    <property type="match status" value="1"/>
</dbReference>
<comment type="similarity">
    <text evidence="3">In the C-terminal section; belongs to the protein kinase superfamily. Ser/Thr protein kinase family.</text>
</comment>
<name>A0A835A3V1_9POAL</name>
<comment type="similarity">
    <text evidence="2">In the N-terminal section; belongs to the leguminous lectin family.</text>
</comment>
<dbReference type="InterPro" id="IPR011009">
    <property type="entry name" value="Kinase-like_dom_sf"/>
</dbReference>
<dbReference type="SUPFAM" id="SSF56112">
    <property type="entry name" value="Protein kinase-like (PK-like)"/>
    <property type="match status" value="1"/>
</dbReference>
<evidence type="ECO:0000256" key="13">
    <source>
        <dbReference type="ARBA" id="ARBA00023136"/>
    </source>
</evidence>
<dbReference type="InterPro" id="IPR050528">
    <property type="entry name" value="L-type_Lectin-RKs"/>
</dbReference>
<dbReference type="GO" id="GO:0005886">
    <property type="term" value="C:plasma membrane"/>
    <property type="evidence" value="ECO:0007669"/>
    <property type="project" value="UniProtKB-SubCell"/>
</dbReference>
<evidence type="ECO:0000256" key="3">
    <source>
        <dbReference type="ARBA" id="ARBA00010217"/>
    </source>
</evidence>
<comment type="similarity">
    <text evidence="17">Belongs to the protein kinase superfamily.</text>
</comment>
<dbReference type="PANTHER" id="PTHR27007">
    <property type="match status" value="1"/>
</dbReference>
<dbReference type="EMBL" id="JACEFO010002806">
    <property type="protein sequence ID" value="KAF8648627.1"/>
    <property type="molecule type" value="Genomic_DNA"/>
</dbReference>
<evidence type="ECO:0000256" key="7">
    <source>
        <dbReference type="ARBA" id="ARBA00022692"/>
    </source>
</evidence>
<dbReference type="PROSITE" id="PS50011">
    <property type="entry name" value="PROTEIN_KINASE_DOM"/>
    <property type="match status" value="1"/>
</dbReference>
<comment type="caution">
    <text evidence="19">The sequence shown here is derived from an EMBL/GenBank/DDBJ whole genome shotgun (WGS) entry which is preliminary data.</text>
</comment>
<evidence type="ECO:0000256" key="14">
    <source>
        <dbReference type="ARBA" id="ARBA00023170"/>
    </source>
</evidence>
<keyword evidence="10" id="KW-0418">Kinase</keyword>
<sequence>MATLLCIIMLRRPSTPGLFRDKSIVLPVARKFGYKQLSRATKHFSKDNLLGAGSFGEVYQGELRDDPCMRLVAVKKLKQHAEQFRKDYVSEIEILGQLNHRNLVKLVGWCDGGADKQLLVYELVNNGSVDEHLHGPGRPPLGWPERYKIALGVGRAIEYLHTGCHNNLAVLHRDIKPSNVLLDEGFEAQLGDFGLVRRVNPGQSSLGGTRMIGTLAYIDPMCATTSTVSTASDMYSFGVMLLEIATGKKLVETSDARDLIEDVQKCYHNDTVLDMPDKRLSLDDLDERRQVERILAVGLLCAQHERQFRPEITIVVKLLSDLSHPLPAPGVRNDSSAELQI</sequence>
<dbReference type="SMART" id="SM00220">
    <property type="entry name" value="S_TKc"/>
    <property type="match status" value="1"/>
</dbReference>
<dbReference type="AlphaFoldDB" id="A0A835A3V1"/>
<dbReference type="FunFam" id="1.10.510.10:FF:000240">
    <property type="entry name" value="Lectin-domain containing receptor kinase A4.3"/>
    <property type="match status" value="1"/>
</dbReference>
<organism evidence="19 20">
    <name type="scientific">Digitaria exilis</name>
    <dbReference type="NCBI Taxonomy" id="1010633"/>
    <lineage>
        <taxon>Eukaryota</taxon>
        <taxon>Viridiplantae</taxon>
        <taxon>Streptophyta</taxon>
        <taxon>Embryophyta</taxon>
        <taxon>Tracheophyta</taxon>
        <taxon>Spermatophyta</taxon>
        <taxon>Magnoliopsida</taxon>
        <taxon>Liliopsida</taxon>
        <taxon>Poales</taxon>
        <taxon>Poaceae</taxon>
        <taxon>PACMAD clade</taxon>
        <taxon>Panicoideae</taxon>
        <taxon>Panicodae</taxon>
        <taxon>Paniceae</taxon>
        <taxon>Anthephorinae</taxon>
        <taxon>Digitaria</taxon>
    </lineage>
</organism>
<keyword evidence="9 16" id="KW-0547">Nucleotide-binding</keyword>
<keyword evidence="11 16" id="KW-0067">ATP-binding</keyword>
<keyword evidence="20" id="KW-1185">Reference proteome</keyword>
<feature type="domain" description="Protein kinase" evidence="18">
    <location>
        <begin position="44"/>
        <end position="300"/>
    </location>
</feature>